<dbReference type="WBParaSite" id="ACRNAN_Path_213.g768.t1">
    <property type="protein sequence ID" value="ACRNAN_Path_213.g768.t1"/>
    <property type="gene ID" value="ACRNAN_Path_213.g768"/>
</dbReference>
<accession>A0A914C3L5</accession>
<proteinExistence type="predicted"/>
<reference evidence="2" key="1">
    <citation type="submission" date="2022-11" db="UniProtKB">
        <authorList>
            <consortium name="WormBaseParasite"/>
        </authorList>
    </citation>
    <scope>IDENTIFICATION</scope>
</reference>
<protein>
    <submittedName>
        <fullName evidence="2">DUF1080 domain-containing protein</fullName>
    </submittedName>
</protein>
<evidence type="ECO:0000313" key="2">
    <source>
        <dbReference type="WBParaSite" id="ACRNAN_Path_213.g768.t1"/>
    </source>
</evidence>
<sequence length="98" mass="11632">MNNSWIRHLEQIKESSKYGLTYKGSHKAGPSGPYGSTHIYKRVYSPKEWQTFEIKREDGWTLHIYHGNDDRIFFYVFKELDRCTPKVLGFNMINLNES</sequence>
<dbReference type="AlphaFoldDB" id="A0A914C3L5"/>
<name>A0A914C3L5_9BILA</name>
<evidence type="ECO:0000313" key="1">
    <source>
        <dbReference type="Proteomes" id="UP000887540"/>
    </source>
</evidence>
<dbReference type="Proteomes" id="UP000887540">
    <property type="component" value="Unplaced"/>
</dbReference>
<organism evidence="1 2">
    <name type="scientific">Acrobeloides nanus</name>
    <dbReference type="NCBI Taxonomy" id="290746"/>
    <lineage>
        <taxon>Eukaryota</taxon>
        <taxon>Metazoa</taxon>
        <taxon>Ecdysozoa</taxon>
        <taxon>Nematoda</taxon>
        <taxon>Chromadorea</taxon>
        <taxon>Rhabditida</taxon>
        <taxon>Tylenchina</taxon>
        <taxon>Cephalobomorpha</taxon>
        <taxon>Cephaloboidea</taxon>
        <taxon>Cephalobidae</taxon>
        <taxon>Acrobeloides</taxon>
    </lineage>
</organism>
<keyword evidence="1" id="KW-1185">Reference proteome</keyword>